<dbReference type="EMBL" id="KQ434775">
    <property type="protein sequence ID" value="KZC04046.1"/>
    <property type="molecule type" value="Genomic_DNA"/>
</dbReference>
<feature type="region of interest" description="Disordered" evidence="1">
    <location>
        <begin position="163"/>
        <end position="190"/>
    </location>
</feature>
<feature type="compositionally biased region" description="Basic and acidic residues" evidence="1">
    <location>
        <begin position="623"/>
        <end position="669"/>
    </location>
</feature>
<dbReference type="Proteomes" id="UP000076502">
    <property type="component" value="Unassembled WGS sequence"/>
</dbReference>
<reference evidence="2 3" key="1">
    <citation type="submission" date="2015-07" db="EMBL/GenBank/DDBJ databases">
        <title>The genome of Dufourea novaeangliae.</title>
        <authorList>
            <person name="Pan H."/>
            <person name="Kapheim K."/>
        </authorList>
    </citation>
    <scope>NUCLEOTIDE SEQUENCE [LARGE SCALE GENOMIC DNA]</scope>
    <source>
        <strain evidence="2">0120121106</strain>
        <tissue evidence="2">Whole body</tissue>
    </source>
</reference>
<feature type="compositionally biased region" description="Polar residues" evidence="1">
    <location>
        <begin position="163"/>
        <end position="176"/>
    </location>
</feature>
<gene>
    <name evidence="2" type="ORF">WN55_03831</name>
</gene>
<feature type="region of interest" description="Disordered" evidence="1">
    <location>
        <begin position="1"/>
        <end position="72"/>
    </location>
</feature>
<organism evidence="2 3">
    <name type="scientific">Dufourea novaeangliae</name>
    <name type="common">Sweat bee</name>
    <dbReference type="NCBI Taxonomy" id="178035"/>
    <lineage>
        <taxon>Eukaryota</taxon>
        <taxon>Metazoa</taxon>
        <taxon>Ecdysozoa</taxon>
        <taxon>Arthropoda</taxon>
        <taxon>Hexapoda</taxon>
        <taxon>Insecta</taxon>
        <taxon>Pterygota</taxon>
        <taxon>Neoptera</taxon>
        <taxon>Endopterygota</taxon>
        <taxon>Hymenoptera</taxon>
        <taxon>Apocrita</taxon>
        <taxon>Aculeata</taxon>
        <taxon>Apoidea</taxon>
        <taxon>Anthophila</taxon>
        <taxon>Halictidae</taxon>
        <taxon>Rophitinae</taxon>
        <taxon>Dufourea</taxon>
    </lineage>
</organism>
<feature type="compositionally biased region" description="Polar residues" evidence="1">
    <location>
        <begin position="691"/>
        <end position="722"/>
    </location>
</feature>
<accession>A0A154NWJ5</accession>
<feature type="compositionally biased region" description="Polar residues" evidence="1">
    <location>
        <begin position="670"/>
        <end position="683"/>
    </location>
</feature>
<feature type="region of interest" description="Disordered" evidence="1">
    <location>
        <begin position="1051"/>
        <end position="1124"/>
    </location>
</feature>
<dbReference type="AlphaFoldDB" id="A0A154NWJ5"/>
<keyword evidence="3" id="KW-1185">Reference proteome</keyword>
<feature type="compositionally biased region" description="Basic and acidic residues" evidence="1">
    <location>
        <begin position="1051"/>
        <end position="1064"/>
    </location>
</feature>
<evidence type="ECO:0000256" key="1">
    <source>
        <dbReference type="SAM" id="MobiDB-lite"/>
    </source>
</evidence>
<feature type="compositionally biased region" description="Polar residues" evidence="1">
    <location>
        <begin position="1"/>
        <end position="10"/>
    </location>
</feature>
<feature type="compositionally biased region" description="Polar residues" evidence="1">
    <location>
        <begin position="126"/>
        <end position="139"/>
    </location>
</feature>
<sequence>MVVSQPSGANSCELKSDSNSKIMSRTSEHQPSTVESARDDPQQCSPLPRSPANLSSCRSQYNISNSSVPQRSPSLLRIFSNASSESTPKDRVKLQPLSPVSLDSIRPKKFGGYRPYAGVILHNLTSGSEPSSDYENPTNRYDFPSKIDRSELIPTSRSVLTSKISRDNLNNPNDVPSRNDELRSDIGTPVSKISTGTELPLSVKSNDQNLTPLSSSRMIPWESTFYRHNSTPRSDYGVMKDSLDKCTNQLKFHSARENTDSYDKRLEPLPSFTRRIYRGTVSRTPKIEALEHTNYKFEKEHCDVESARRYQEISTSKELLDNSFYSNLSTNVDQAKLSEGFPSGKGSLQASKTIFRESMFRNSQESPHNQETVDSEMLKASASKCFLVRSGNRETKVPSSTRIIHVEAKKASSPQSKSCPSDRRSVASLKEFSSEKFDEKRNVFPRVSIGSNQELFVETKNQDFQEEYSNVPELALNSQEMSSSVSPISKTLSKKRLNANDLIEALSNASLKHVKDPRRVSGSSLSENIETENSLNTTLRSNENLEVCGTFSRKSQTPLNVSNSKIISSTQREQTNSSTVSIELGRQTYRKEFLMSDCEDLESNRPYQESYGGLSPVKHFRETVRETSDSSKGMNFKEQKVGSDSRLVKNSSQDHIESENSSSLEKDIRPTNSSSFLQNINSSDRVESMEETQNVTRHSSLSDESSINQSDGETFRSSNSSDDQNEQKKDDDGTDSPLSNREPTNDCAEASHCYEKCQSLSKHPEDSDSLMKKIQFNDSTTFPISCQMNLLESIYEGEVSDRFTESTKPGLLAEQVGDGQDMCLENSKKSCFESSDSSPEDGQERIRVSLERLVADQFRKNIYAEHAKAIQSDTSTFFSERCHDLPSFSGVQYASTSKLRHPDDSSRYWRKSQDRFPFTISEKPSTASYKHPGRLGNMDEESNSLERTYKLDLHPSITRLAGGGFEDTPAGIIDYVSYIEEQPTKSGMRGLMQRFSARLKKSKKREGDTGSNANMTSVLYENRDYHGDSVGDSCSESSLLKEFKMYQNLLEKPRINKESPDEKSSTITEKSPCSKSKSPKDTLPSVDSSRRSDHQDLWVQKIKNPNSSRKDEHQIVETPKKTEEKTLRDPYSVFFVKSSQTTPDTSGRELLPEEEPRKDVSSGRKRNKVRFRGSTLAVMAKVSDENVPKEQIKKQKLESSTRKKNANRGCLCLRFYRMIIPIPKNRSRISRATSSLSIKRKSRFSSRIRKG</sequence>
<protein>
    <submittedName>
        <fullName evidence="2">Uncharacterized protein</fullName>
    </submittedName>
</protein>
<name>A0A154NWJ5_DUFNO</name>
<feature type="compositionally biased region" description="Basic and acidic residues" evidence="1">
    <location>
        <begin position="1108"/>
        <end position="1124"/>
    </location>
</feature>
<feature type="compositionally biased region" description="Polar residues" evidence="1">
    <location>
        <begin position="52"/>
        <end position="72"/>
    </location>
</feature>
<feature type="compositionally biased region" description="Polar residues" evidence="1">
    <location>
        <begin position="17"/>
        <end position="35"/>
    </location>
</feature>
<feature type="region of interest" description="Disordered" evidence="1">
    <location>
        <begin position="1136"/>
        <end position="1166"/>
    </location>
</feature>
<feature type="compositionally biased region" description="Basic residues" evidence="1">
    <location>
        <begin position="1238"/>
        <end position="1251"/>
    </location>
</feature>
<feature type="region of interest" description="Disordered" evidence="1">
    <location>
        <begin position="1229"/>
        <end position="1251"/>
    </location>
</feature>
<feature type="compositionally biased region" description="Basic and acidic residues" evidence="1">
    <location>
        <begin position="1146"/>
        <end position="1162"/>
    </location>
</feature>
<feature type="region of interest" description="Disordered" evidence="1">
    <location>
        <begin position="126"/>
        <end position="147"/>
    </location>
</feature>
<evidence type="ECO:0000313" key="2">
    <source>
        <dbReference type="EMBL" id="KZC04046.1"/>
    </source>
</evidence>
<proteinExistence type="predicted"/>
<feature type="region of interest" description="Disordered" evidence="1">
    <location>
        <begin position="623"/>
        <end position="747"/>
    </location>
</feature>
<evidence type="ECO:0000313" key="3">
    <source>
        <dbReference type="Proteomes" id="UP000076502"/>
    </source>
</evidence>